<name>A0A9P3H8Z4_9FUNG</name>
<dbReference type="Pfam" id="PF09825">
    <property type="entry name" value="BPL_N"/>
    <property type="match status" value="1"/>
</dbReference>
<evidence type="ECO:0000256" key="1">
    <source>
        <dbReference type="ARBA" id="ARBA00009934"/>
    </source>
</evidence>
<dbReference type="InterPro" id="IPR004408">
    <property type="entry name" value="Biotin_CoA_COase_ligase"/>
</dbReference>
<dbReference type="Proteomes" id="UP000827284">
    <property type="component" value="Unassembled WGS sequence"/>
</dbReference>
<proteinExistence type="inferred from homology"/>
<dbReference type="InterPro" id="IPR029062">
    <property type="entry name" value="Class_I_gatase-like"/>
</dbReference>
<dbReference type="PANTHER" id="PTHR12835">
    <property type="entry name" value="BIOTIN PROTEIN LIGASE"/>
    <property type="match status" value="1"/>
</dbReference>
<dbReference type="SUPFAM" id="SSF52317">
    <property type="entry name" value="Class I glutamine amidotransferase-like"/>
    <property type="match status" value="1"/>
</dbReference>
<dbReference type="PANTHER" id="PTHR12835:SF5">
    <property type="entry name" value="BIOTIN--PROTEIN LIGASE"/>
    <property type="match status" value="1"/>
</dbReference>
<dbReference type="PROSITE" id="PS51733">
    <property type="entry name" value="BPL_LPL_CATALYTIC"/>
    <property type="match status" value="1"/>
</dbReference>
<dbReference type="GO" id="GO:0004077">
    <property type="term" value="F:biotin--[biotin carboxyl-carrier protein] ligase activity"/>
    <property type="evidence" value="ECO:0007669"/>
    <property type="project" value="InterPro"/>
</dbReference>
<accession>A0A9P3H8Z4</accession>
<reference evidence="4" key="1">
    <citation type="submission" date="2021-11" db="EMBL/GenBank/DDBJ databases">
        <authorList>
            <person name="Herlambang A."/>
            <person name="Guo Y."/>
            <person name="Takashima Y."/>
            <person name="Nishizawa T."/>
        </authorList>
    </citation>
    <scope>NUCLEOTIDE SEQUENCE</scope>
    <source>
        <strain evidence="4">E1425</strain>
    </source>
</reference>
<dbReference type="SUPFAM" id="SSF55681">
    <property type="entry name" value="Class II aaRS and biotin synthetases"/>
    <property type="match status" value="1"/>
</dbReference>
<organism evidence="4 5">
    <name type="scientific">Entomortierella parvispora</name>
    <dbReference type="NCBI Taxonomy" id="205924"/>
    <lineage>
        <taxon>Eukaryota</taxon>
        <taxon>Fungi</taxon>
        <taxon>Fungi incertae sedis</taxon>
        <taxon>Mucoromycota</taxon>
        <taxon>Mortierellomycotina</taxon>
        <taxon>Mortierellomycetes</taxon>
        <taxon>Mortierellales</taxon>
        <taxon>Mortierellaceae</taxon>
        <taxon>Entomortierella</taxon>
    </lineage>
</organism>
<dbReference type="CDD" id="cd16442">
    <property type="entry name" value="BPL"/>
    <property type="match status" value="1"/>
</dbReference>
<evidence type="ECO:0000256" key="2">
    <source>
        <dbReference type="ARBA" id="ARBA00022598"/>
    </source>
</evidence>
<dbReference type="CDD" id="cd03144">
    <property type="entry name" value="GATase1_ScBLP_like"/>
    <property type="match status" value="1"/>
</dbReference>
<dbReference type="EMBL" id="BQFW01000006">
    <property type="protein sequence ID" value="GJJ72381.1"/>
    <property type="molecule type" value="Genomic_DNA"/>
</dbReference>
<evidence type="ECO:0000313" key="4">
    <source>
        <dbReference type="EMBL" id="GJJ72381.1"/>
    </source>
</evidence>
<evidence type="ECO:0000313" key="5">
    <source>
        <dbReference type="Proteomes" id="UP000827284"/>
    </source>
</evidence>
<comment type="caution">
    <text evidence="4">The sequence shown here is derived from an EMBL/GenBank/DDBJ whole genome shotgun (WGS) entry which is preliminary data.</text>
</comment>
<keyword evidence="5" id="KW-1185">Reference proteome</keyword>
<dbReference type="Pfam" id="PF03099">
    <property type="entry name" value="BPL_LplA_LipB"/>
    <property type="match status" value="1"/>
</dbReference>
<dbReference type="InterPro" id="IPR019197">
    <property type="entry name" value="Biotin-prot_ligase_N"/>
</dbReference>
<feature type="domain" description="BPL/LPL catalytic" evidence="3">
    <location>
        <begin position="461"/>
        <end position="676"/>
    </location>
</feature>
<sequence>MISHLRRFIRHTSHSNTSLISSALFPSTLHPKHRSLVAHSLQRITHSSSSSAPATATLKNQRTFDFSTHIPYSSPMNILVYSGDGTSRSSLAHTVHSLRSLVGHHYDVMRIDAEGLASEPWEESTSLLIIPGGRDMPYTKDLNGAINHRISAYVHSGGRFLGICAGGYYASDRIVFEANKPMEVRGPRELKFFAGECRGTVYPGFVYDSESGADAVKIQLNPAVFSAGNSLGFDETNVYFNGGGYFVDAEQYGRTKVLAWYGVGEKNQIDPESPKRKAAMIACEVGQGLAVLSGVHPEYDSNMLDIKNPEYGPEPNVVSRLREKEQERKLLLRSILAQMGLKVMPLPEPSSNPGIPAGAIRGVPDVTPLYLASIRPQLTAELANTLYGLADATGDIYQPNDTFQLVPSPSHAVPVHIPTVVDTNGVEEEKVTKNIVLCPSEPPQPSQTPEFDMGHFFRHLEAVRGLDNSLKFGNSLMYGQVVTSTQTMLDRNFELCQQLPDGFVCNATIQVSGRGRGRNSWISPPGCLQFSMVLRHPTQAHHASPVFVQYLVALAVVESVCSLPGYEELPLRLKWPNDIYAEAPLEHPSHADAQADATPKMIKIGGVLVNSTFDGSGFLLVIGCGVNATNPNPTTSINHLIRYHNRTTGKTLSEFSQETLLAHILVKFEQLHRQFLGGNGRGFAQMEEMYYRRWLHSNAVVTLTTMTPHKRVRVQGVTLDYGLLRTVAVDAEGRDIVGEEYRLQPDGNSFDMLKGLISLKS</sequence>
<dbReference type="Gene3D" id="3.30.930.10">
    <property type="entry name" value="Bira Bifunctional Protein, Domain 2"/>
    <property type="match status" value="1"/>
</dbReference>
<dbReference type="InterPro" id="IPR004143">
    <property type="entry name" value="BPL_LPL_catalytic"/>
</dbReference>
<keyword evidence="2 4" id="KW-0436">Ligase</keyword>
<gene>
    <name evidence="4" type="ORF">EMPS_04738</name>
</gene>
<protein>
    <submittedName>
        <fullName evidence="4">Biotin---protein ligase</fullName>
    </submittedName>
</protein>
<dbReference type="InterPro" id="IPR045864">
    <property type="entry name" value="aa-tRNA-synth_II/BPL/LPL"/>
</dbReference>
<dbReference type="GO" id="GO:0005737">
    <property type="term" value="C:cytoplasm"/>
    <property type="evidence" value="ECO:0007669"/>
    <property type="project" value="TreeGrafter"/>
</dbReference>
<reference evidence="4" key="2">
    <citation type="journal article" date="2022" name="Microbiol. Resour. Announc.">
        <title>Whole-Genome Sequence of Entomortierella parvispora E1425, a Mucoromycotan Fungus Associated with Burkholderiaceae-Related Endosymbiotic Bacteria.</title>
        <authorList>
            <person name="Herlambang A."/>
            <person name="Guo Y."/>
            <person name="Takashima Y."/>
            <person name="Narisawa K."/>
            <person name="Ohta H."/>
            <person name="Nishizawa T."/>
        </authorList>
    </citation>
    <scope>NUCLEOTIDE SEQUENCE</scope>
    <source>
        <strain evidence="4">E1425</strain>
    </source>
</reference>
<dbReference type="NCBIfam" id="TIGR00121">
    <property type="entry name" value="birA_ligase"/>
    <property type="match status" value="1"/>
</dbReference>
<evidence type="ECO:0000259" key="3">
    <source>
        <dbReference type="PROSITE" id="PS51733"/>
    </source>
</evidence>
<dbReference type="OrthoDB" id="10250105at2759"/>
<dbReference type="AlphaFoldDB" id="A0A9P3H8Z4"/>
<comment type="similarity">
    <text evidence="1">Belongs to the biotin--protein ligase family.</text>
</comment>